<evidence type="ECO:0000256" key="2">
    <source>
        <dbReference type="SAM" id="Phobius"/>
    </source>
</evidence>
<dbReference type="AlphaFoldDB" id="A0A420I7S4"/>
<comment type="caution">
    <text evidence="3">The sequence shown here is derived from an EMBL/GenBank/DDBJ whole genome shotgun (WGS) entry which is preliminary data.</text>
</comment>
<gene>
    <name evidence="3" type="ORF">GcC1_116014</name>
</gene>
<sequence>MDEKFGHFAPDETPNEKNPSSTNVLSIRRNSSTLATPTLRNLQTIPSAAGNNSTYSLSPSSSVHKNSGEGSESSNSPSDLKPNAIISKHSFQGDDIEAQNYTAGNVPASQSKTGLIFHRETSDPMWPNRRDLKLKKKALKREKASCTCWASMSRKQRSVISTMIILVILGAGLGVGFGISKRVGSGIINTKGTNSLVSP</sequence>
<proteinExistence type="predicted"/>
<dbReference type="OrthoDB" id="5387214at2759"/>
<accession>A0A420I7S4</accession>
<dbReference type="Proteomes" id="UP000285405">
    <property type="component" value="Unassembled WGS sequence"/>
</dbReference>
<protein>
    <submittedName>
        <fullName evidence="3">Uncharacterized protein</fullName>
    </submittedName>
</protein>
<dbReference type="EMBL" id="MCBR01011677">
    <property type="protein sequence ID" value="RKF65729.1"/>
    <property type="molecule type" value="Genomic_DNA"/>
</dbReference>
<reference evidence="3 4" key="1">
    <citation type="journal article" date="2018" name="BMC Genomics">
        <title>Comparative genome analyses reveal sequence features reflecting distinct modes of host-adaptation between dicot and monocot powdery mildew.</title>
        <authorList>
            <person name="Wu Y."/>
            <person name="Ma X."/>
            <person name="Pan Z."/>
            <person name="Kale S.D."/>
            <person name="Song Y."/>
            <person name="King H."/>
            <person name="Zhang Q."/>
            <person name="Presley C."/>
            <person name="Deng X."/>
            <person name="Wei C.I."/>
            <person name="Xiao S."/>
        </authorList>
    </citation>
    <scope>NUCLEOTIDE SEQUENCE [LARGE SCALE GENOMIC DNA]</scope>
    <source>
        <strain evidence="3">UCSC1</strain>
    </source>
</reference>
<name>A0A420I7S4_9PEZI</name>
<evidence type="ECO:0000313" key="3">
    <source>
        <dbReference type="EMBL" id="RKF65729.1"/>
    </source>
</evidence>
<feature type="compositionally biased region" description="Basic and acidic residues" evidence="1">
    <location>
        <begin position="1"/>
        <end position="10"/>
    </location>
</feature>
<feature type="region of interest" description="Disordered" evidence="1">
    <location>
        <begin position="1"/>
        <end position="84"/>
    </location>
</feature>
<evidence type="ECO:0000256" key="1">
    <source>
        <dbReference type="SAM" id="MobiDB-lite"/>
    </source>
</evidence>
<feature type="compositionally biased region" description="Low complexity" evidence="1">
    <location>
        <begin position="53"/>
        <end position="76"/>
    </location>
</feature>
<keyword evidence="2" id="KW-1133">Transmembrane helix</keyword>
<feature type="transmembrane region" description="Helical" evidence="2">
    <location>
        <begin position="159"/>
        <end position="179"/>
    </location>
</feature>
<keyword evidence="2" id="KW-0812">Transmembrane</keyword>
<organism evidence="3 4">
    <name type="scientific">Golovinomyces cichoracearum</name>
    <dbReference type="NCBI Taxonomy" id="62708"/>
    <lineage>
        <taxon>Eukaryota</taxon>
        <taxon>Fungi</taxon>
        <taxon>Dikarya</taxon>
        <taxon>Ascomycota</taxon>
        <taxon>Pezizomycotina</taxon>
        <taxon>Leotiomycetes</taxon>
        <taxon>Erysiphales</taxon>
        <taxon>Erysiphaceae</taxon>
        <taxon>Golovinomyces</taxon>
    </lineage>
</organism>
<keyword evidence="2" id="KW-0472">Membrane</keyword>
<feature type="compositionally biased region" description="Polar residues" evidence="1">
    <location>
        <begin position="16"/>
        <end position="52"/>
    </location>
</feature>
<evidence type="ECO:0000313" key="4">
    <source>
        <dbReference type="Proteomes" id="UP000285405"/>
    </source>
</evidence>